<protein>
    <submittedName>
        <fullName evidence="2">Uncharacterized protein</fullName>
    </submittedName>
</protein>
<evidence type="ECO:0000313" key="2">
    <source>
        <dbReference type="EMBL" id="KAK1306996.1"/>
    </source>
</evidence>
<evidence type="ECO:0000256" key="1">
    <source>
        <dbReference type="SAM" id="MobiDB-lite"/>
    </source>
</evidence>
<dbReference type="EMBL" id="JAUJYO010000010">
    <property type="protein sequence ID" value="KAK1306996.1"/>
    <property type="molecule type" value="Genomic_DNA"/>
</dbReference>
<keyword evidence="3" id="KW-1185">Reference proteome</keyword>
<accession>A0AAV9E090</accession>
<comment type="caution">
    <text evidence="2">The sequence shown here is derived from an EMBL/GenBank/DDBJ whole genome shotgun (WGS) entry which is preliminary data.</text>
</comment>
<proteinExistence type="predicted"/>
<reference evidence="2" key="2">
    <citation type="submission" date="2023-06" db="EMBL/GenBank/DDBJ databases">
        <authorList>
            <person name="Ma L."/>
            <person name="Liu K.-W."/>
            <person name="Li Z."/>
            <person name="Hsiao Y.-Y."/>
            <person name="Qi Y."/>
            <person name="Fu T."/>
            <person name="Tang G."/>
            <person name="Zhang D."/>
            <person name="Sun W.-H."/>
            <person name="Liu D.-K."/>
            <person name="Li Y."/>
            <person name="Chen G.-Z."/>
            <person name="Liu X.-D."/>
            <person name="Liao X.-Y."/>
            <person name="Jiang Y.-T."/>
            <person name="Yu X."/>
            <person name="Hao Y."/>
            <person name="Huang J."/>
            <person name="Zhao X.-W."/>
            <person name="Ke S."/>
            <person name="Chen Y.-Y."/>
            <person name="Wu W.-L."/>
            <person name="Hsu J.-L."/>
            <person name="Lin Y.-F."/>
            <person name="Huang M.-D."/>
            <person name="Li C.-Y."/>
            <person name="Huang L."/>
            <person name="Wang Z.-W."/>
            <person name="Zhao X."/>
            <person name="Zhong W.-Y."/>
            <person name="Peng D.-H."/>
            <person name="Ahmad S."/>
            <person name="Lan S."/>
            <person name="Zhang J.-S."/>
            <person name="Tsai W.-C."/>
            <person name="Van De Peer Y."/>
            <person name="Liu Z.-J."/>
        </authorList>
    </citation>
    <scope>NUCLEOTIDE SEQUENCE</scope>
    <source>
        <strain evidence="2">CP</strain>
        <tissue evidence="2">Leaves</tissue>
    </source>
</reference>
<organism evidence="2 3">
    <name type="scientific">Acorus calamus</name>
    <name type="common">Sweet flag</name>
    <dbReference type="NCBI Taxonomy" id="4465"/>
    <lineage>
        <taxon>Eukaryota</taxon>
        <taxon>Viridiplantae</taxon>
        <taxon>Streptophyta</taxon>
        <taxon>Embryophyta</taxon>
        <taxon>Tracheophyta</taxon>
        <taxon>Spermatophyta</taxon>
        <taxon>Magnoliopsida</taxon>
        <taxon>Liliopsida</taxon>
        <taxon>Acoraceae</taxon>
        <taxon>Acorus</taxon>
    </lineage>
</organism>
<dbReference type="AlphaFoldDB" id="A0AAV9E090"/>
<feature type="region of interest" description="Disordered" evidence="1">
    <location>
        <begin position="1"/>
        <end position="25"/>
    </location>
</feature>
<sequence>MPTRVGTLAETSGDHHSPPSPEGVATKGKILAGLLDGIRDNLYHPKRNWTIAVREHLNKTLGFEGLIMQSEASKSLSFLSHPLPECSCKTSQFSIGCRDQTI</sequence>
<reference evidence="2" key="1">
    <citation type="journal article" date="2023" name="Nat. Commun.">
        <title>Diploid and tetraploid genomes of Acorus and the evolution of monocots.</title>
        <authorList>
            <person name="Ma L."/>
            <person name="Liu K.W."/>
            <person name="Li Z."/>
            <person name="Hsiao Y.Y."/>
            <person name="Qi Y."/>
            <person name="Fu T."/>
            <person name="Tang G.D."/>
            <person name="Zhang D."/>
            <person name="Sun W.H."/>
            <person name="Liu D.K."/>
            <person name="Li Y."/>
            <person name="Chen G.Z."/>
            <person name="Liu X.D."/>
            <person name="Liao X.Y."/>
            <person name="Jiang Y.T."/>
            <person name="Yu X."/>
            <person name="Hao Y."/>
            <person name="Huang J."/>
            <person name="Zhao X.W."/>
            <person name="Ke S."/>
            <person name="Chen Y.Y."/>
            <person name="Wu W.L."/>
            <person name="Hsu J.L."/>
            <person name="Lin Y.F."/>
            <person name="Huang M.D."/>
            <person name="Li C.Y."/>
            <person name="Huang L."/>
            <person name="Wang Z.W."/>
            <person name="Zhao X."/>
            <person name="Zhong W.Y."/>
            <person name="Peng D.H."/>
            <person name="Ahmad S."/>
            <person name="Lan S."/>
            <person name="Zhang J.S."/>
            <person name="Tsai W.C."/>
            <person name="Van de Peer Y."/>
            <person name="Liu Z.J."/>
        </authorList>
    </citation>
    <scope>NUCLEOTIDE SEQUENCE</scope>
    <source>
        <strain evidence="2">CP</strain>
    </source>
</reference>
<gene>
    <name evidence="2" type="ORF">QJS10_CPA10g01445</name>
</gene>
<name>A0AAV9E090_ACOCL</name>
<dbReference type="Proteomes" id="UP001180020">
    <property type="component" value="Unassembled WGS sequence"/>
</dbReference>
<evidence type="ECO:0000313" key="3">
    <source>
        <dbReference type="Proteomes" id="UP001180020"/>
    </source>
</evidence>